<dbReference type="InterPro" id="IPR001789">
    <property type="entry name" value="Sig_transdc_resp-reg_receiver"/>
</dbReference>
<evidence type="ECO:0000256" key="1">
    <source>
        <dbReference type="ARBA" id="ARBA00022553"/>
    </source>
</evidence>
<dbReference type="PROSITE" id="PS50043">
    <property type="entry name" value="HTH_LUXR_2"/>
    <property type="match status" value="1"/>
</dbReference>
<keyword evidence="1 3" id="KW-0597">Phosphoprotein</keyword>
<dbReference type="SMART" id="SM00421">
    <property type="entry name" value="HTH_LUXR"/>
    <property type="match status" value="1"/>
</dbReference>
<dbReference type="FunCoup" id="F5YCV1">
    <property type="interactions" value="62"/>
</dbReference>
<dbReference type="InParanoid" id="F5YCV1"/>
<dbReference type="InterPro" id="IPR011006">
    <property type="entry name" value="CheY-like_superfamily"/>
</dbReference>
<dbReference type="PANTHER" id="PTHR43214">
    <property type="entry name" value="TWO-COMPONENT RESPONSE REGULATOR"/>
    <property type="match status" value="1"/>
</dbReference>
<dbReference type="Pfam" id="PF00196">
    <property type="entry name" value="GerE"/>
    <property type="match status" value="1"/>
</dbReference>
<dbReference type="PRINTS" id="PR00038">
    <property type="entry name" value="HTHLUXR"/>
</dbReference>
<dbReference type="EMBL" id="CP001841">
    <property type="protein sequence ID" value="AEF80852.1"/>
    <property type="molecule type" value="Genomic_DNA"/>
</dbReference>
<evidence type="ECO:0000259" key="4">
    <source>
        <dbReference type="PROSITE" id="PS50043"/>
    </source>
</evidence>
<dbReference type="AlphaFoldDB" id="F5YCV1"/>
<dbReference type="SUPFAM" id="SSF52172">
    <property type="entry name" value="CheY-like"/>
    <property type="match status" value="1"/>
</dbReference>
<dbReference type="eggNOG" id="COG2197">
    <property type="taxonomic scope" value="Bacteria"/>
</dbReference>
<evidence type="ECO:0000313" key="6">
    <source>
        <dbReference type="EMBL" id="AEF80852.1"/>
    </source>
</evidence>
<dbReference type="GO" id="GO:0000160">
    <property type="term" value="P:phosphorelay signal transduction system"/>
    <property type="evidence" value="ECO:0007669"/>
    <property type="project" value="InterPro"/>
</dbReference>
<evidence type="ECO:0000259" key="5">
    <source>
        <dbReference type="PROSITE" id="PS50110"/>
    </source>
</evidence>
<dbReference type="SMART" id="SM00448">
    <property type="entry name" value="REC"/>
    <property type="match status" value="1"/>
</dbReference>
<dbReference type="InterPro" id="IPR016032">
    <property type="entry name" value="Sig_transdc_resp-reg_C-effctor"/>
</dbReference>
<evidence type="ECO:0000256" key="3">
    <source>
        <dbReference type="PROSITE-ProRule" id="PRU00169"/>
    </source>
</evidence>
<proteinExistence type="predicted"/>
<dbReference type="SUPFAM" id="SSF46894">
    <property type="entry name" value="C-terminal effector domain of the bipartite response regulators"/>
    <property type="match status" value="1"/>
</dbReference>
<dbReference type="STRING" id="545695.TREAZ_0423"/>
<evidence type="ECO:0000256" key="2">
    <source>
        <dbReference type="ARBA" id="ARBA00023125"/>
    </source>
</evidence>
<feature type="modified residue" description="4-aspartylphosphate" evidence="3">
    <location>
        <position position="56"/>
    </location>
</feature>
<dbReference type="InterPro" id="IPR000792">
    <property type="entry name" value="Tscrpt_reg_LuxR_C"/>
</dbReference>
<dbReference type="InterPro" id="IPR058245">
    <property type="entry name" value="NreC/VraR/RcsB-like_REC"/>
</dbReference>
<dbReference type="Gene3D" id="3.40.50.2300">
    <property type="match status" value="1"/>
</dbReference>
<dbReference type="GO" id="GO:0003677">
    <property type="term" value="F:DNA binding"/>
    <property type="evidence" value="ECO:0007669"/>
    <property type="project" value="UniProtKB-KW"/>
</dbReference>
<dbReference type="PROSITE" id="PS50110">
    <property type="entry name" value="RESPONSE_REGULATORY"/>
    <property type="match status" value="1"/>
</dbReference>
<evidence type="ECO:0000313" key="7">
    <source>
        <dbReference type="Proteomes" id="UP000009222"/>
    </source>
</evidence>
<organism evidence="6 7">
    <name type="scientific">Leadbettera azotonutricia (strain ATCC BAA-888 / DSM 13862 / ZAS-9)</name>
    <name type="common">Treponema azotonutricium</name>
    <dbReference type="NCBI Taxonomy" id="545695"/>
    <lineage>
        <taxon>Bacteria</taxon>
        <taxon>Pseudomonadati</taxon>
        <taxon>Spirochaetota</taxon>
        <taxon>Spirochaetia</taxon>
        <taxon>Spirochaetales</taxon>
        <taxon>Breznakiellaceae</taxon>
        <taxon>Leadbettera</taxon>
    </lineage>
</organism>
<keyword evidence="7" id="KW-1185">Reference proteome</keyword>
<dbReference type="Proteomes" id="UP000009222">
    <property type="component" value="Chromosome"/>
</dbReference>
<name>F5YCV1_LEAAZ</name>
<dbReference type="InterPro" id="IPR039420">
    <property type="entry name" value="WalR-like"/>
</dbReference>
<reference evidence="7" key="1">
    <citation type="submission" date="2009-12" db="EMBL/GenBank/DDBJ databases">
        <title>Complete sequence of Treponema azotonutricium strain ZAS-9.</title>
        <authorList>
            <person name="Tetu S.G."/>
            <person name="Matson E."/>
            <person name="Ren Q."/>
            <person name="Seshadri R."/>
            <person name="Elbourne L."/>
            <person name="Hassan K.A."/>
            <person name="Durkin A."/>
            <person name="Radune D."/>
            <person name="Mohamoud Y."/>
            <person name="Shay R."/>
            <person name="Jin S."/>
            <person name="Zhang X."/>
            <person name="Lucey K."/>
            <person name="Ballor N.R."/>
            <person name="Ottesen E."/>
            <person name="Rosenthal R."/>
            <person name="Allen A."/>
            <person name="Leadbetter J.R."/>
            <person name="Paulsen I.T."/>
        </authorList>
    </citation>
    <scope>NUCLEOTIDE SEQUENCE [LARGE SCALE GENOMIC DNA]</scope>
    <source>
        <strain evidence="7">ATCC BAA-888 / DSM 13862 / ZAS-9</strain>
    </source>
</reference>
<accession>F5YCV1</accession>
<dbReference type="HOGENOM" id="CLU_000445_90_1_12"/>
<dbReference type="RefSeq" id="WP_015711522.1">
    <property type="nucleotide sequence ID" value="NC_015577.1"/>
</dbReference>
<gene>
    <name evidence="6" type="ordered locus">TREAZ_0423</name>
</gene>
<dbReference type="PROSITE" id="PS00622">
    <property type="entry name" value="HTH_LUXR_1"/>
    <property type="match status" value="1"/>
</dbReference>
<keyword evidence="2" id="KW-0238">DNA-binding</keyword>
<protein>
    <submittedName>
        <fullName evidence="6">Response regulator receiver</fullName>
    </submittedName>
</protein>
<sequence>MNSIVILEDHPVMRKGLAAWFAGTGHWQVLGIAADLAEARDLFSEMAALPDILLLDIQLSPHDGKTEDAMGLDLIPWVRERFGKTPPVVVYTQFDDYAHANAALGFGVRGYVCKYRNEEELEAVLHAVLQGKVSIDKAVEPKLKNAAETQKLLTHREAEILRHLRDGQSNKRIASALGISPRTVENLLSRIYYKTGIASRSDLQKI</sequence>
<dbReference type="CDD" id="cd17535">
    <property type="entry name" value="REC_NarL-like"/>
    <property type="match status" value="1"/>
</dbReference>
<dbReference type="GO" id="GO:0006355">
    <property type="term" value="P:regulation of DNA-templated transcription"/>
    <property type="evidence" value="ECO:0007669"/>
    <property type="project" value="InterPro"/>
</dbReference>
<feature type="domain" description="HTH luxR-type" evidence="4">
    <location>
        <begin position="146"/>
        <end position="206"/>
    </location>
</feature>
<dbReference type="Pfam" id="PF00072">
    <property type="entry name" value="Response_reg"/>
    <property type="match status" value="1"/>
</dbReference>
<reference evidence="6 7" key="2">
    <citation type="journal article" date="2011" name="ISME J.">
        <title>RNA-seq reveals cooperative metabolic interactions between two termite-gut spirochete species in co-culture.</title>
        <authorList>
            <person name="Rosenthal A.Z."/>
            <person name="Matson E.G."/>
            <person name="Eldar A."/>
            <person name="Leadbetter J.R."/>
        </authorList>
    </citation>
    <scope>NUCLEOTIDE SEQUENCE [LARGE SCALE GENOMIC DNA]</scope>
    <source>
        <strain evidence="7">ATCC BAA-888 / DSM 13862 / ZAS-9</strain>
    </source>
</reference>
<dbReference type="Gene3D" id="1.10.10.10">
    <property type="entry name" value="Winged helix-like DNA-binding domain superfamily/Winged helix DNA-binding domain"/>
    <property type="match status" value="1"/>
</dbReference>
<dbReference type="PANTHER" id="PTHR43214:SF43">
    <property type="entry name" value="TWO-COMPONENT RESPONSE REGULATOR"/>
    <property type="match status" value="1"/>
</dbReference>
<feature type="domain" description="Response regulatory" evidence="5">
    <location>
        <begin position="3"/>
        <end position="129"/>
    </location>
</feature>
<dbReference type="OrthoDB" id="370587at2"/>
<dbReference type="KEGG" id="taz:TREAZ_0423"/>
<dbReference type="InterPro" id="IPR036388">
    <property type="entry name" value="WH-like_DNA-bd_sf"/>
</dbReference>
<dbReference type="CDD" id="cd06170">
    <property type="entry name" value="LuxR_C_like"/>
    <property type="match status" value="1"/>
</dbReference>